<dbReference type="InterPro" id="IPR016181">
    <property type="entry name" value="Acyl_CoA_acyltransferase"/>
</dbReference>
<gene>
    <name evidence="1" type="ORF">GA0070611_2218</name>
</gene>
<name>A0A1A8ZH01_9ACTN</name>
<dbReference type="EMBL" id="LT594323">
    <property type="protein sequence ID" value="SBT43149.1"/>
    <property type="molecule type" value="Genomic_DNA"/>
</dbReference>
<proteinExistence type="predicted"/>
<accession>A0A1A8ZH01</accession>
<keyword evidence="2" id="KW-1185">Reference proteome</keyword>
<dbReference type="STRING" id="261654.GA0070611_2218"/>
<reference evidence="2" key="1">
    <citation type="submission" date="2016-06" db="EMBL/GenBank/DDBJ databases">
        <authorList>
            <person name="Varghese N."/>
            <person name="Submissions Spin"/>
        </authorList>
    </citation>
    <scope>NUCLEOTIDE SEQUENCE [LARGE SCALE GENOMIC DNA]</scope>
    <source>
        <strain evidence="2">DSM 44815</strain>
    </source>
</reference>
<organism evidence="1 2">
    <name type="scientific">Micromonospora auratinigra</name>
    <dbReference type="NCBI Taxonomy" id="261654"/>
    <lineage>
        <taxon>Bacteria</taxon>
        <taxon>Bacillati</taxon>
        <taxon>Actinomycetota</taxon>
        <taxon>Actinomycetes</taxon>
        <taxon>Micromonosporales</taxon>
        <taxon>Micromonosporaceae</taxon>
        <taxon>Micromonospora</taxon>
    </lineage>
</organism>
<dbReference type="SUPFAM" id="SSF55729">
    <property type="entry name" value="Acyl-CoA N-acyltransferases (Nat)"/>
    <property type="match status" value="1"/>
</dbReference>
<dbReference type="AlphaFoldDB" id="A0A1A8ZH01"/>
<dbReference type="RefSeq" id="WP_091662007.1">
    <property type="nucleotide sequence ID" value="NZ_LT594323.1"/>
</dbReference>
<evidence type="ECO:0000313" key="2">
    <source>
        <dbReference type="Proteomes" id="UP000199385"/>
    </source>
</evidence>
<protein>
    <submittedName>
        <fullName evidence="1">Uncharacterized protein</fullName>
    </submittedName>
</protein>
<evidence type="ECO:0000313" key="1">
    <source>
        <dbReference type="EMBL" id="SBT43149.1"/>
    </source>
</evidence>
<dbReference type="OrthoDB" id="7942268at2"/>
<dbReference type="PATRIC" id="fig|261654.4.peg.2260"/>
<dbReference type="Proteomes" id="UP000199385">
    <property type="component" value="Chromosome I"/>
</dbReference>
<sequence>MTDPVIRPLVAGEETLFDSMPDPLPQLRQMGYADGVAGGGYRPEHTWVALRGGRVVARAAWLLPPGAVGSPWLDWFDLTAEPELGAALLRAAHEALGGPLSYQATLPAYWRRRPEVLAVVAPPMAAARLAGLVERGERLRCTWAGTPLPATAGRYTFRPAADAAEVEALVARIGDPEVLTGKEIARAVGGVDLATAPLAWLGGLGDNWRVALDAGEPVGLAGTAGDACYPLLAWLGLRDEAARAELLVDAVRVLAEGGAREVVADVDGHRVAALAELERTGFRRLRSRLLFEPAGAAPADRADAPRSAVTTG</sequence>